<evidence type="ECO:0000313" key="4">
    <source>
        <dbReference type="EMBL" id="RHC23234.1"/>
    </source>
</evidence>
<dbReference type="InterPro" id="IPR012338">
    <property type="entry name" value="Beta-lactam/transpept-like"/>
</dbReference>
<keyword evidence="2" id="KW-0472">Membrane</keyword>
<dbReference type="RefSeq" id="WP_117899932.1">
    <property type="nucleotide sequence ID" value="NZ_QSHQ01000071.1"/>
</dbReference>
<evidence type="ECO:0000256" key="2">
    <source>
        <dbReference type="ARBA" id="ARBA00023136"/>
    </source>
</evidence>
<proteinExistence type="predicted"/>
<dbReference type="SUPFAM" id="SSF56601">
    <property type="entry name" value="beta-lactamase/transpeptidase-like"/>
    <property type="match status" value="1"/>
</dbReference>
<dbReference type="PANTHER" id="PTHR30627">
    <property type="entry name" value="PEPTIDOGLYCAN D,D-TRANSPEPTIDASE"/>
    <property type="match status" value="1"/>
</dbReference>
<dbReference type="Gene3D" id="3.30.450.330">
    <property type="match status" value="1"/>
</dbReference>
<dbReference type="GO" id="GO:0071555">
    <property type="term" value="P:cell wall organization"/>
    <property type="evidence" value="ECO:0007669"/>
    <property type="project" value="TreeGrafter"/>
</dbReference>
<reference evidence="4 5" key="1">
    <citation type="submission" date="2018-08" db="EMBL/GenBank/DDBJ databases">
        <title>A genome reference for cultivated species of the human gut microbiota.</title>
        <authorList>
            <person name="Zou Y."/>
            <person name="Xue W."/>
            <person name="Luo G."/>
        </authorList>
    </citation>
    <scope>NUCLEOTIDE SEQUENCE [LARGE SCALE GENOMIC DNA]</scope>
    <source>
        <strain evidence="4 5">AM36-9BH</strain>
    </source>
</reference>
<sequence length="359" mass="39539">MKMKLVYMLLVAMTVLSCQNRKQTVAQKEVSTVDTVLQAKVAEILKDKMKEIGALYGQAIVMEVQTSEVKAIVAIDSTFQQTADLAPSQETGLMHCVSLLAALESDKVKYTDTLDTKIGQRLYKGNIVKDANWQRGGWGKLTVAQGIMSNSNISTIIEVEKAYGKAPKEFYRQLRKMSYGEPSQIRGIDNLEQAMFLSPDSTQWKRDILGYSATGCYQRIAPIQILAFYNAIANNGRMTKPILYKGEIETINPQIASKSNIDSLRQALASNVIYGLGRAAKSEKVFVAGIQGTCQISVEDDTTEDKSNTEYVAEFCGYFPTVNPQYSIIVSINKKGLPVSGGLMAGDVFRKVCDCIIGE</sequence>
<dbReference type="Proteomes" id="UP000285305">
    <property type="component" value="Unassembled WGS sequence"/>
</dbReference>
<dbReference type="AlphaFoldDB" id="A0A413ZHK5"/>
<dbReference type="InterPro" id="IPR050515">
    <property type="entry name" value="Beta-lactam/transpept"/>
</dbReference>
<comment type="caution">
    <text evidence="4">The sequence shown here is derived from an EMBL/GenBank/DDBJ whole genome shotgun (WGS) entry which is preliminary data.</text>
</comment>
<dbReference type="Pfam" id="PF00905">
    <property type="entry name" value="Transpeptidase"/>
    <property type="match status" value="1"/>
</dbReference>
<comment type="subcellular location">
    <subcellularLocation>
        <location evidence="1">Membrane</location>
    </subcellularLocation>
</comment>
<dbReference type="GO" id="GO:0005886">
    <property type="term" value="C:plasma membrane"/>
    <property type="evidence" value="ECO:0007669"/>
    <property type="project" value="TreeGrafter"/>
</dbReference>
<accession>A0A413ZHK5</accession>
<evidence type="ECO:0000313" key="5">
    <source>
        <dbReference type="Proteomes" id="UP000285305"/>
    </source>
</evidence>
<dbReference type="PROSITE" id="PS51257">
    <property type="entry name" value="PROKAR_LIPOPROTEIN"/>
    <property type="match status" value="1"/>
</dbReference>
<dbReference type="EMBL" id="QSHQ01000071">
    <property type="protein sequence ID" value="RHC23234.1"/>
    <property type="molecule type" value="Genomic_DNA"/>
</dbReference>
<dbReference type="PANTHER" id="PTHR30627:SF1">
    <property type="entry name" value="PEPTIDOGLYCAN D,D-TRANSPEPTIDASE FTSI"/>
    <property type="match status" value="1"/>
</dbReference>
<dbReference type="InterPro" id="IPR001460">
    <property type="entry name" value="PCN-bd_Tpept"/>
</dbReference>
<organism evidence="4 5">
    <name type="scientific">Bacteroides stercoris</name>
    <dbReference type="NCBI Taxonomy" id="46506"/>
    <lineage>
        <taxon>Bacteria</taxon>
        <taxon>Pseudomonadati</taxon>
        <taxon>Bacteroidota</taxon>
        <taxon>Bacteroidia</taxon>
        <taxon>Bacteroidales</taxon>
        <taxon>Bacteroidaceae</taxon>
        <taxon>Bacteroides</taxon>
    </lineage>
</organism>
<gene>
    <name evidence="4" type="ORF">DW853_17865</name>
</gene>
<name>A0A413ZHK5_BACSE</name>
<dbReference type="GO" id="GO:0008658">
    <property type="term" value="F:penicillin binding"/>
    <property type="evidence" value="ECO:0007669"/>
    <property type="project" value="InterPro"/>
</dbReference>
<protein>
    <submittedName>
        <fullName evidence="4">Penicillin-binding protein</fullName>
    </submittedName>
</protein>
<feature type="domain" description="Penicillin-binding protein transpeptidase" evidence="3">
    <location>
        <begin position="96"/>
        <end position="352"/>
    </location>
</feature>
<evidence type="ECO:0000256" key="1">
    <source>
        <dbReference type="ARBA" id="ARBA00004370"/>
    </source>
</evidence>
<dbReference type="Gene3D" id="3.40.710.10">
    <property type="entry name" value="DD-peptidase/beta-lactamase superfamily"/>
    <property type="match status" value="1"/>
</dbReference>
<evidence type="ECO:0000259" key="3">
    <source>
        <dbReference type="Pfam" id="PF00905"/>
    </source>
</evidence>